<evidence type="ECO:0000256" key="11">
    <source>
        <dbReference type="ARBA" id="ARBA00023136"/>
    </source>
</evidence>
<evidence type="ECO:0000256" key="13">
    <source>
        <dbReference type="ARBA" id="ARBA00023237"/>
    </source>
</evidence>
<organism evidence="18 19">
    <name type="scientific">Curvibacter cyanobacteriorum</name>
    <dbReference type="NCBI Taxonomy" id="3026422"/>
    <lineage>
        <taxon>Bacteria</taxon>
        <taxon>Pseudomonadati</taxon>
        <taxon>Pseudomonadota</taxon>
        <taxon>Betaproteobacteria</taxon>
        <taxon>Burkholderiales</taxon>
        <taxon>Comamonadaceae</taxon>
        <taxon>Curvibacter</taxon>
    </lineage>
</organism>
<reference evidence="18 19" key="1">
    <citation type="submission" date="2023-02" db="EMBL/GenBank/DDBJ databases">
        <title>Bacterial whole genomic sequence of Curvibacter sp. HBC61.</title>
        <authorList>
            <person name="Le V."/>
            <person name="Ko S.-R."/>
            <person name="Ahn C.-Y."/>
            <person name="Oh H.-M."/>
        </authorList>
    </citation>
    <scope>NUCLEOTIDE SEQUENCE [LARGE SCALE GENOMIC DNA]</scope>
    <source>
        <strain evidence="18 19">HBC61</strain>
    </source>
</reference>
<evidence type="ECO:0000256" key="15">
    <source>
        <dbReference type="RuleBase" id="RU003357"/>
    </source>
</evidence>
<keyword evidence="4 14" id="KW-1134">Transmembrane beta strand</keyword>
<dbReference type="InterPro" id="IPR011662">
    <property type="entry name" value="Secretin/TonB_short_N"/>
</dbReference>
<dbReference type="InterPro" id="IPR036942">
    <property type="entry name" value="Beta-barrel_TonB_sf"/>
</dbReference>
<dbReference type="CDD" id="cd01347">
    <property type="entry name" value="ligand_gated_channel"/>
    <property type="match status" value="1"/>
</dbReference>
<evidence type="ECO:0000256" key="6">
    <source>
        <dbReference type="ARBA" id="ARBA00022692"/>
    </source>
</evidence>
<evidence type="ECO:0000256" key="5">
    <source>
        <dbReference type="ARBA" id="ARBA00022496"/>
    </source>
</evidence>
<dbReference type="Pfam" id="PF07660">
    <property type="entry name" value="STN"/>
    <property type="match status" value="1"/>
</dbReference>
<dbReference type="InterPro" id="IPR039426">
    <property type="entry name" value="TonB-dep_rcpt-like"/>
</dbReference>
<evidence type="ECO:0000256" key="2">
    <source>
        <dbReference type="ARBA" id="ARBA00009810"/>
    </source>
</evidence>
<dbReference type="Gene3D" id="2.170.130.10">
    <property type="entry name" value="TonB-dependent receptor, plug domain"/>
    <property type="match status" value="1"/>
</dbReference>
<dbReference type="InterPro" id="IPR000531">
    <property type="entry name" value="Beta-barrel_TonB"/>
</dbReference>
<evidence type="ECO:0000313" key="19">
    <source>
        <dbReference type="Proteomes" id="UP001528673"/>
    </source>
</evidence>
<dbReference type="EMBL" id="JAQSIP010000001">
    <property type="protein sequence ID" value="MDD0837455.1"/>
    <property type="molecule type" value="Genomic_DNA"/>
</dbReference>
<accession>A0ABT5MU84</accession>
<evidence type="ECO:0000256" key="16">
    <source>
        <dbReference type="SAM" id="SignalP"/>
    </source>
</evidence>
<dbReference type="PANTHER" id="PTHR32552:SF68">
    <property type="entry name" value="FERRICHROME OUTER MEMBRANE TRANSPORTER_PHAGE RECEPTOR"/>
    <property type="match status" value="1"/>
</dbReference>
<dbReference type="Gene3D" id="3.55.50.30">
    <property type="match status" value="1"/>
</dbReference>
<sequence>MRPMPPSPRFTPAPLALAAAMTLILTAAHAPRAVAQTSPNPVALTAIQLPAQPLGQALTELAKQANLQMSLPAALVAGKQAPKVTGQMTVRQALDQLLAGSGLKASISGQQVQIQAQSVATPREETALSTVTVSSSKGLEPSDRLITQARATRVGKNSDVSIQDTPFAMSVIDVEQIRETGAKNVQEALQYSAGVYAGRYGFDTRGDWAAVRGLSPSSYIDGLRSVYGSYNTVRPEIYSLESIEVLKGPSSALYGQADLGGIVNVVSKLPKKTESKEIEVQLGSYQRRQAALDFTGPLNEDKTLLYRLVALQRKSNTQVDYVNDDAQLLMPSLSWQPNADTRLTALFVHQQNNTKVSSQFLPYKGTLGAAPLGQIPSSRFAGEPGWDRYDMNKNELSLFWEQRLSSSWKLNSSLRKTKSSGFTREIYTSVGPIPDNLGNISRTVHAADRKTDVFATDVRLEGSLSWGPTRHQVAVGVDYQNALWEEYNYFSQSGVGSFNVYNPVYGNVGNLNLNALPLVDRPDNKIIQTGLYATDHISWGPWVASAALRHDQARNEVLNLSTPNTVVRNSATTGRLGVMYRFENGLAPYASLSTAFSPNLGTDGTSSASYLKPTTGEQKEVGMKYLSPSENTSAAFAWFDIQQKNRVVDGSTPGGREQVGSTIQGWELEGRHRVGALELIGNYTQLEALNAVTGKRLSSIADRTASAWATYRLGQGWRAGLGARHIGTVTGNAGTPEAPAVSLFDVMVGYTVGAWELRLDIKNLADKQYISWCRGANQDCGYGERLNATLNARYRF</sequence>
<evidence type="ECO:0000256" key="3">
    <source>
        <dbReference type="ARBA" id="ARBA00022448"/>
    </source>
</evidence>
<dbReference type="NCBIfam" id="TIGR01783">
    <property type="entry name" value="TonB-siderophor"/>
    <property type="match status" value="1"/>
</dbReference>
<dbReference type="Gene3D" id="2.40.170.20">
    <property type="entry name" value="TonB-dependent receptor, beta-barrel domain"/>
    <property type="match status" value="1"/>
</dbReference>
<dbReference type="InterPro" id="IPR037066">
    <property type="entry name" value="Plug_dom_sf"/>
</dbReference>
<evidence type="ECO:0000256" key="10">
    <source>
        <dbReference type="ARBA" id="ARBA00023077"/>
    </source>
</evidence>
<evidence type="ECO:0000256" key="14">
    <source>
        <dbReference type="PROSITE-ProRule" id="PRU01360"/>
    </source>
</evidence>
<comment type="similarity">
    <text evidence="2 14 15">Belongs to the TonB-dependent receptor family.</text>
</comment>
<keyword evidence="7 16" id="KW-0732">Signal</keyword>
<dbReference type="Pfam" id="PF00593">
    <property type="entry name" value="TonB_dep_Rec_b-barrel"/>
    <property type="match status" value="1"/>
</dbReference>
<gene>
    <name evidence="18" type="ORF">PSQ40_02610</name>
</gene>
<dbReference type="PROSITE" id="PS52016">
    <property type="entry name" value="TONB_DEPENDENT_REC_3"/>
    <property type="match status" value="1"/>
</dbReference>
<dbReference type="RefSeq" id="WP_273948535.1">
    <property type="nucleotide sequence ID" value="NZ_JAQSIP010000001.1"/>
</dbReference>
<comment type="caution">
    <text evidence="18">The sequence shown here is derived from an EMBL/GenBank/DDBJ whole genome shotgun (WGS) entry which is preliminary data.</text>
</comment>
<keyword evidence="10 15" id="KW-0798">TonB box</keyword>
<dbReference type="InterPro" id="IPR012910">
    <property type="entry name" value="Plug_dom"/>
</dbReference>
<keyword evidence="19" id="KW-1185">Reference proteome</keyword>
<evidence type="ECO:0000256" key="4">
    <source>
        <dbReference type="ARBA" id="ARBA00022452"/>
    </source>
</evidence>
<dbReference type="Pfam" id="PF07715">
    <property type="entry name" value="Plug"/>
    <property type="match status" value="1"/>
</dbReference>
<dbReference type="SMART" id="SM00965">
    <property type="entry name" value="STN"/>
    <property type="match status" value="1"/>
</dbReference>
<keyword evidence="5" id="KW-0410">Iron transport</keyword>
<name>A0ABT5MU84_9BURK</name>
<keyword evidence="9" id="KW-0406">Ion transport</keyword>
<keyword evidence="11 14" id="KW-0472">Membrane</keyword>
<dbReference type="Proteomes" id="UP001528673">
    <property type="component" value="Unassembled WGS sequence"/>
</dbReference>
<evidence type="ECO:0000256" key="8">
    <source>
        <dbReference type="ARBA" id="ARBA00023004"/>
    </source>
</evidence>
<evidence type="ECO:0000256" key="12">
    <source>
        <dbReference type="ARBA" id="ARBA00023170"/>
    </source>
</evidence>
<keyword evidence="3 14" id="KW-0813">Transport</keyword>
<evidence type="ECO:0000256" key="1">
    <source>
        <dbReference type="ARBA" id="ARBA00004571"/>
    </source>
</evidence>
<feature type="chain" id="PRO_5047334151" evidence="16">
    <location>
        <begin position="31"/>
        <end position="796"/>
    </location>
</feature>
<keyword evidence="8" id="KW-0408">Iron</keyword>
<evidence type="ECO:0000259" key="17">
    <source>
        <dbReference type="SMART" id="SM00965"/>
    </source>
</evidence>
<evidence type="ECO:0000313" key="18">
    <source>
        <dbReference type="EMBL" id="MDD0837455.1"/>
    </source>
</evidence>
<dbReference type="SUPFAM" id="SSF56935">
    <property type="entry name" value="Porins"/>
    <property type="match status" value="1"/>
</dbReference>
<keyword evidence="13 14" id="KW-0998">Cell outer membrane</keyword>
<evidence type="ECO:0000256" key="9">
    <source>
        <dbReference type="ARBA" id="ARBA00023065"/>
    </source>
</evidence>
<feature type="signal peptide" evidence="16">
    <location>
        <begin position="1"/>
        <end position="30"/>
    </location>
</feature>
<proteinExistence type="inferred from homology"/>
<dbReference type="PANTHER" id="PTHR32552">
    <property type="entry name" value="FERRICHROME IRON RECEPTOR-RELATED"/>
    <property type="match status" value="1"/>
</dbReference>
<protein>
    <submittedName>
        <fullName evidence="18">TonB-dependent siderophore receptor</fullName>
    </submittedName>
</protein>
<dbReference type="InterPro" id="IPR010105">
    <property type="entry name" value="TonB_sidphr_rcpt"/>
</dbReference>
<evidence type="ECO:0000256" key="7">
    <source>
        <dbReference type="ARBA" id="ARBA00022729"/>
    </source>
</evidence>
<feature type="domain" description="Secretin/TonB short N-terminal" evidence="17">
    <location>
        <begin position="67"/>
        <end position="117"/>
    </location>
</feature>
<keyword evidence="6 14" id="KW-0812">Transmembrane</keyword>
<comment type="subcellular location">
    <subcellularLocation>
        <location evidence="1 14">Cell outer membrane</location>
        <topology evidence="1 14">Multi-pass membrane protein</topology>
    </subcellularLocation>
</comment>
<keyword evidence="12 18" id="KW-0675">Receptor</keyword>